<organism evidence="2 3">
    <name type="scientific">Quercus lobata</name>
    <name type="common">Valley oak</name>
    <dbReference type="NCBI Taxonomy" id="97700"/>
    <lineage>
        <taxon>Eukaryota</taxon>
        <taxon>Viridiplantae</taxon>
        <taxon>Streptophyta</taxon>
        <taxon>Embryophyta</taxon>
        <taxon>Tracheophyta</taxon>
        <taxon>Spermatophyta</taxon>
        <taxon>Magnoliopsida</taxon>
        <taxon>eudicotyledons</taxon>
        <taxon>Gunneridae</taxon>
        <taxon>Pentapetalae</taxon>
        <taxon>rosids</taxon>
        <taxon>fabids</taxon>
        <taxon>Fagales</taxon>
        <taxon>Fagaceae</taxon>
        <taxon>Quercus</taxon>
    </lineage>
</organism>
<evidence type="ECO:0000313" key="2">
    <source>
        <dbReference type="EnsemblPlants" id="QL01p007448:mrna"/>
    </source>
</evidence>
<dbReference type="EMBL" id="LRBV02000001">
    <property type="status" value="NOT_ANNOTATED_CDS"/>
    <property type="molecule type" value="Genomic_DNA"/>
</dbReference>
<dbReference type="Proteomes" id="UP000594261">
    <property type="component" value="Chromosome 1"/>
</dbReference>
<protein>
    <submittedName>
        <fullName evidence="2">Uncharacterized protein</fullName>
    </submittedName>
</protein>
<evidence type="ECO:0000313" key="3">
    <source>
        <dbReference type="Proteomes" id="UP000594261"/>
    </source>
</evidence>
<feature type="region of interest" description="Disordered" evidence="1">
    <location>
        <begin position="1"/>
        <end position="76"/>
    </location>
</feature>
<evidence type="ECO:0000256" key="1">
    <source>
        <dbReference type="SAM" id="MobiDB-lite"/>
    </source>
</evidence>
<dbReference type="AlphaFoldDB" id="A0A7N2QX36"/>
<sequence>MGNANGREDGGNGIEEDESLSLTGTTRSNGEMGLSYNHAQVPGRVASSESMGNMNNNNNSNTPPHSPGRSASPLLFAPQSNPIRLRYVVLKSKDKTVILLKIQ</sequence>
<accession>A0A7N2QX36</accession>
<feature type="compositionally biased region" description="Polar residues" evidence="1">
    <location>
        <begin position="20"/>
        <end position="29"/>
    </location>
</feature>
<proteinExistence type="predicted"/>
<feature type="compositionally biased region" description="Basic and acidic residues" evidence="1">
    <location>
        <begin position="1"/>
        <end position="10"/>
    </location>
</feature>
<name>A0A7N2QX36_QUELO</name>
<dbReference type="EnsemblPlants" id="QL01p007448:mrna">
    <property type="protein sequence ID" value="QL01p007448:mrna"/>
    <property type="gene ID" value="QL01p007448"/>
</dbReference>
<reference evidence="2 3" key="1">
    <citation type="journal article" date="2016" name="G3 (Bethesda)">
        <title>First Draft Assembly and Annotation of the Genome of a California Endemic Oak Quercus lobata Nee (Fagaceae).</title>
        <authorList>
            <person name="Sork V.L."/>
            <person name="Fitz-Gibbon S.T."/>
            <person name="Puiu D."/>
            <person name="Crepeau M."/>
            <person name="Gugger P.F."/>
            <person name="Sherman R."/>
            <person name="Stevens K."/>
            <person name="Langley C.H."/>
            <person name="Pellegrini M."/>
            <person name="Salzberg S.L."/>
        </authorList>
    </citation>
    <scope>NUCLEOTIDE SEQUENCE [LARGE SCALE GENOMIC DNA]</scope>
    <source>
        <strain evidence="2 3">cv. SW786</strain>
    </source>
</reference>
<feature type="compositionally biased region" description="Low complexity" evidence="1">
    <location>
        <begin position="47"/>
        <end position="61"/>
    </location>
</feature>
<keyword evidence="3" id="KW-1185">Reference proteome</keyword>
<dbReference type="Gramene" id="QL01p007448:mrna">
    <property type="protein sequence ID" value="QL01p007448:mrna"/>
    <property type="gene ID" value="QL01p007448"/>
</dbReference>
<reference evidence="2" key="2">
    <citation type="submission" date="2021-01" db="UniProtKB">
        <authorList>
            <consortium name="EnsemblPlants"/>
        </authorList>
    </citation>
    <scope>IDENTIFICATION</scope>
</reference>
<dbReference type="InParanoid" id="A0A7N2QX36"/>